<evidence type="ECO:0000256" key="5">
    <source>
        <dbReference type="ARBA" id="ARBA00023049"/>
    </source>
</evidence>
<protein>
    <recommendedName>
        <fullName evidence="7">JAB domain-containing protein</fullName>
    </recommendedName>
</protein>
<dbReference type="GO" id="GO:0006508">
    <property type="term" value="P:proteolysis"/>
    <property type="evidence" value="ECO:0007669"/>
    <property type="project" value="UniProtKB-KW"/>
</dbReference>
<comment type="caution">
    <text evidence="8">The sequence shown here is derived from an EMBL/GenBank/DDBJ whole genome shotgun (WGS) entry which is preliminary data.</text>
</comment>
<keyword evidence="5" id="KW-0482">Metalloprotease</keyword>
<keyword evidence="4" id="KW-0862">Zinc</keyword>
<gene>
    <name evidence="8" type="ORF">GALL_301300</name>
</gene>
<sequence>MSPEPEPEAVLTADALRTMHNAGRGALPFETGGILVGFRDRAAVIVTRALVVVDESSTRVAYQLERERAEAVLAELRAQVSDVVGYVGDWHTHPRDVPPSALDLRSFERAAASSRDLVALVVIPFRDGEPRAAHVLVARPGPGRARSRRSSPVIREVVARTFDAPADQLEQEAQDSMTSRPASAR</sequence>
<reference evidence="8" key="1">
    <citation type="submission" date="2016-10" db="EMBL/GenBank/DDBJ databases">
        <title>Sequence of Gallionella enrichment culture.</title>
        <authorList>
            <person name="Poehlein A."/>
            <person name="Muehling M."/>
            <person name="Daniel R."/>
        </authorList>
    </citation>
    <scope>NUCLEOTIDE SEQUENCE</scope>
</reference>
<evidence type="ECO:0000256" key="6">
    <source>
        <dbReference type="SAM" id="MobiDB-lite"/>
    </source>
</evidence>
<dbReference type="SUPFAM" id="SSF102712">
    <property type="entry name" value="JAB1/MPN domain"/>
    <property type="match status" value="1"/>
</dbReference>
<dbReference type="GO" id="GO:0008237">
    <property type="term" value="F:metallopeptidase activity"/>
    <property type="evidence" value="ECO:0007669"/>
    <property type="project" value="UniProtKB-KW"/>
</dbReference>
<evidence type="ECO:0000313" key="8">
    <source>
        <dbReference type="EMBL" id="OIQ87990.1"/>
    </source>
</evidence>
<feature type="region of interest" description="Disordered" evidence="6">
    <location>
        <begin position="164"/>
        <end position="185"/>
    </location>
</feature>
<evidence type="ECO:0000256" key="1">
    <source>
        <dbReference type="ARBA" id="ARBA00022670"/>
    </source>
</evidence>
<keyword evidence="1" id="KW-0645">Protease</keyword>
<feature type="compositionally biased region" description="Polar residues" evidence="6">
    <location>
        <begin position="174"/>
        <end position="185"/>
    </location>
</feature>
<evidence type="ECO:0000259" key="7">
    <source>
        <dbReference type="Pfam" id="PF14464"/>
    </source>
</evidence>
<dbReference type="Pfam" id="PF14464">
    <property type="entry name" value="Prok-JAB"/>
    <property type="match status" value="1"/>
</dbReference>
<evidence type="ECO:0000256" key="4">
    <source>
        <dbReference type="ARBA" id="ARBA00022833"/>
    </source>
</evidence>
<keyword evidence="3" id="KW-0378">Hydrolase</keyword>
<feature type="domain" description="JAB" evidence="7">
    <location>
        <begin position="13"/>
        <end position="122"/>
    </location>
</feature>
<dbReference type="InterPro" id="IPR028090">
    <property type="entry name" value="JAB_dom_prok"/>
</dbReference>
<dbReference type="Gene3D" id="3.40.140.10">
    <property type="entry name" value="Cytidine Deaminase, domain 2"/>
    <property type="match status" value="1"/>
</dbReference>
<proteinExistence type="predicted"/>
<name>A0A1J5QWD5_9ZZZZ</name>
<organism evidence="8">
    <name type="scientific">mine drainage metagenome</name>
    <dbReference type="NCBI Taxonomy" id="410659"/>
    <lineage>
        <taxon>unclassified sequences</taxon>
        <taxon>metagenomes</taxon>
        <taxon>ecological metagenomes</taxon>
    </lineage>
</organism>
<dbReference type="EMBL" id="MLJW01000393">
    <property type="protein sequence ID" value="OIQ87990.1"/>
    <property type="molecule type" value="Genomic_DNA"/>
</dbReference>
<evidence type="ECO:0000256" key="3">
    <source>
        <dbReference type="ARBA" id="ARBA00022801"/>
    </source>
</evidence>
<dbReference type="GO" id="GO:0046872">
    <property type="term" value="F:metal ion binding"/>
    <property type="evidence" value="ECO:0007669"/>
    <property type="project" value="UniProtKB-KW"/>
</dbReference>
<keyword evidence="2" id="KW-0479">Metal-binding</keyword>
<evidence type="ECO:0000256" key="2">
    <source>
        <dbReference type="ARBA" id="ARBA00022723"/>
    </source>
</evidence>
<dbReference type="AlphaFoldDB" id="A0A1J5QWD5"/>
<accession>A0A1J5QWD5</accession>